<dbReference type="HOGENOM" id="CLU_035750_4_2_1"/>
<dbReference type="GO" id="GO:0043161">
    <property type="term" value="P:proteasome-mediated ubiquitin-dependent protein catabolic process"/>
    <property type="evidence" value="ECO:0007669"/>
    <property type="project" value="EnsemblFungi"/>
</dbReference>
<keyword evidence="6" id="KW-1185">Reference proteome</keyword>
<gene>
    <name evidence="5" type="ORF">M896_052040</name>
</gene>
<dbReference type="SUPFAM" id="SSF56235">
    <property type="entry name" value="N-terminal nucleophile aminohydrolases (Ntn hydrolases)"/>
    <property type="match status" value="1"/>
</dbReference>
<dbReference type="GO" id="GO:0010499">
    <property type="term" value="P:proteasomal ubiquitin-independent protein catabolic process"/>
    <property type="evidence" value="ECO:0007669"/>
    <property type="project" value="EnsemblFungi"/>
</dbReference>
<feature type="domain" description="Proteasome alpha-type subunits" evidence="4">
    <location>
        <begin position="4"/>
        <end position="26"/>
    </location>
</feature>
<dbReference type="InParanoid" id="A0A0B2UKR1"/>
<dbReference type="Pfam" id="PF00227">
    <property type="entry name" value="Proteasome"/>
    <property type="match status" value="1"/>
</dbReference>
<dbReference type="VEuPathDB" id="MicrosporidiaDB:M896_052040"/>
<dbReference type="InterPro" id="IPR000426">
    <property type="entry name" value="Proteasome_asu_N"/>
</dbReference>
<accession>A0A0B2UKR1</accession>
<keyword evidence="3" id="KW-0175">Coiled coil</keyword>
<evidence type="ECO:0000313" key="5">
    <source>
        <dbReference type="EMBL" id="KHN69794.1"/>
    </source>
</evidence>
<dbReference type="GO" id="GO:0034515">
    <property type="term" value="C:proteasome storage granule"/>
    <property type="evidence" value="ECO:0007669"/>
    <property type="project" value="EnsemblFungi"/>
</dbReference>
<dbReference type="Proteomes" id="UP000031056">
    <property type="component" value="Unassembled WGS sequence"/>
</dbReference>
<dbReference type="STRING" id="1354746.A0A0B2UKR1"/>
<dbReference type="InterPro" id="IPR001353">
    <property type="entry name" value="Proteasome_sua/b"/>
</dbReference>
<dbReference type="InterPro" id="IPR023332">
    <property type="entry name" value="Proteasome_alpha-type"/>
</dbReference>
<comment type="caution">
    <text evidence="5">The sequence shown here is derived from an EMBL/GenBank/DDBJ whole genome shotgun (WGS) entry which is preliminary data.</text>
</comment>
<dbReference type="Gene3D" id="3.60.20.10">
    <property type="entry name" value="Glutamine Phosphoribosylpyrophosphate, subunit 1, domain 1"/>
    <property type="match status" value="1"/>
</dbReference>
<dbReference type="FunCoup" id="A0A0B2UKR1">
    <property type="interactions" value="265"/>
</dbReference>
<dbReference type="AlphaFoldDB" id="A0A0B2UKR1"/>
<dbReference type="Pfam" id="PF10584">
    <property type="entry name" value="Proteasome_A_N"/>
    <property type="match status" value="1"/>
</dbReference>
<evidence type="ECO:0000256" key="3">
    <source>
        <dbReference type="SAM" id="Coils"/>
    </source>
</evidence>
<dbReference type="InterPro" id="IPR050115">
    <property type="entry name" value="Proteasome_alpha"/>
</dbReference>
<evidence type="ECO:0000256" key="2">
    <source>
        <dbReference type="PROSITE-ProRule" id="PRU00808"/>
    </source>
</evidence>
<evidence type="ECO:0000259" key="4">
    <source>
        <dbReference type="SMART" id="SM00948"/>
    </source>
</evidence>
<sequence>MDSLKESVNTYSSEGRIHQIEYAMKAMNLGTTTIGVCTSEFVILCSEKKVMSTLQNPRSILKHHKIYDNIVLGFSGISGDTKTIVKKSRDFCISHTYMYNENTSVERLLKYLSSLSLRFSEEDEAKMIFRRPFGVSLLVAGFDIEPRLYSLDPSGSYIGYKAKAIGSGHEVIEGLLEEEYEEYKNLEESLKRVLLTLAKAMKDKISKDNVEIAIVTKDETKFLEPEEIAKYL</sequence>
<comment type="similarity">
    <text evidence="2">Belongs to the peptidase T1A family.</text>
</comment>
<feature type="coiled-coil region" evidence="3">
    <location>
        <begin position="169"/>
        <end position="203"/>
    </location>
</feature>
<dbReference type="SMART" id="SM00948">
    <property type="entry name" value="Proteasome_A_N"/>
    <property type="match status" value="1"/>
</dbReference>
<dbReference type="GeneID" id="26261857"/>
<proteinExistence type="inferred from homology"/>
<dbReference type="GO" id="GO:0019773">
    <property type="term" value="C:proteasome core complex, alpha-subunit complex"/>
    <property type="evidence" value="ECO:0007669"/>
    <property type="project" value="UniProtKB-UniRule"/>
</dbReference>
<dbReference type="PANTHER" id="PTHR11599">
    <property type="entry name" value="PROTEASOME SUBUNIT ALPHA/BETA"/>
    <property type="match status" value="1"/>
</dbReference>
<dbReference type="OrthoDB" id="431557at2759"/>
<reference evidence="5 6" key="1">
    <citation type="journal article" date="2014" name="MBio">
        <title>The Ordospora colligata genome; evolution of extreme reduction in microsporidia and host-to-parasite horizontal gene transfer.</title>
        <authorList>
            <person name="Pombert J.-F."/>
            <person name="Haag K.L."/>
            <person name="Beidas S."/>
            <person name="Ebert D."/>
            <person name="Keeling P.J."/>
        </authorList>
    </citation>
    <scope>NUCLEOTIDE SEQUENCE [LARGE SCALE GENOMIC DNA]</scope>
    <source>
        <strain evidence="5 6">OC4</strain>
    </source>
</reference>
<organism evidence="5 6">
    <name type="scientific">Ordospora colligata OC4</name>
    <dbReference type="NCBI Taxonomy" id="1354746"/>
    <lineage>
        <taxon>Eukaryota</taxon>
        <taxon>Fungi</taxon>
        <taxon>Fungi incertae sedis</taxon>
        <taxon>Microsporidia</taxon>
        <taxon>Ordosporidae</taxon>
        <taxon>Ordospora</taxon>
    </lineage>
</organism>
<name>A0A0B2UKR1_9MICR</name>
<evidence type="ECO:0000313" key="6">
    <source>
        <dbReference type="Proteomes" id="UP000031056"/>
    </source>
</evidence>
<evidence type="ECO:0000256" key="1">
    <source>
        <dbReference type="ARBA" id="ARBA00022942"/>
    </source>
</evidence>
<protein>
    <submittedName>
        <fullName evidence="5">Putative alpha subunit of proteasome</fullName>
    </submittedName>
</protein>
<dbReference type="InterPro" id="IPR029055">
    <property type="entry name" value="Ntn_hydrolases_N"/>
</dbReference>
<dbReference type="EMBL" id="JOKQ01000005">
    <property type="protein sequence ID" value="KHN69794.1"/>
    <property type="molecule type" value="Genomic_DNA"/>
</dbReference>
<dbReference type="RefSeq" id="XP_014563836.1">
    <property type="nucleotide sequence ID" value="XM_014708350.1"/>
</dbReference>
<dbReference type="PROSITE" id="PS51475">
    <property type="entry name" value="PROTEASOME_ALPHA_2"/>
    <property type="match status" value="1"/>
</dbReference>
<keyword evidence="1 2" id="KW-0647">Proteasome</keyword>